<protein>
    <recommendedName>
        <fullName evidence="12">Multidrug resistance-like ATP-binding protein MdlA</fullName>
        <ecNumber evidence="3">7.6.2.2</ecNumber>
    </recommendedName>
</protein>
<evidence type="ECO:0000256" key="4">
    <source>
        <dbReference type="ARBA" id="ARBA00022448"/>
    </source>
</evidence>
<feature type="transmembrane region" description="Helical" evidence="13">
    <location>
        <begin position="243"/>
        <end position="265"/>
    </location>
</feature>
<dbReference type="GO" id="GO:0005524">
    <property type="term" value="F:ATP binding"/>
    <property type="evidence" value="ECO:0007669"/>
    <property type="project" value="UniProtKB-KW"/>
</dbReference>
<sequence length="580" mass="64849">MGIFKHVKEFLRQNRLRYLIGVILLVGVDLLQLITPLITGSFVDAIGSGNLTKKSIIIYMASVILVTLGVALGRFGWRMTIIGVAKKLEYKLREMVFHKLTDLDQIYYNSHKTGDIMARCTNDISTVRQAFGQGTILVVDSFFMAIMAITIMVTRVSPTLTIIALIPLPIVAIVMTIITKTIGKKFKRVQEAFSNISDRAQESFSGIRIIKSFVQEKINLHFFNEANKENLNRSLDLVKVQGVLHPFVATIASVSLIVTIFYGGNLVIDQVITLGELVSFIALIGMMTWPMMALGFMFTLIQRGKVSLNRINEILDSKSSVDMEVDGLDLLNSSLEVKNLSFKYPGTNNYVLKNISFKIDSGSSLAIVGHTGAGKSTLVELLLKTYTVPNGTIFIGGVDINYLSVDKLRSRIGYVPQSSFLFSKSIKQNIGFNTHDINEERVKEMSKVSMVYDEIESLDKKFETELGERGVNLSGGQKQRIAIARAFYKSPGIIILDDSLSAVDTKTEERILHHVREELMDKTAVLISHRISTVKDVDHIVVLKDGYIIEEGSHQKLITLNGYYNGLYEKQQLEEKILEE</sequence>
<dbReference type="InterPro" id="IPR039421">
    <property type="entry name" value="Type_1_exporter"/>
</dbReference>
<feature type="transmembrane region" description="Helical" evidence="13">
    <location>
        <begin position="159"/>
        <end position="178"/>
    </location>
</feature>
<proteinExistence type="inferred from homology"/>
<dbReference type="SMART" id="SM00382">
    <property type="entry name" value="AAA"/>
    <property type="match status" value="1"/>
</dbReference>
<dbReference type="CDD" id="cd18541">
    <property type="entry name" value="ABC_6TM_TmrB_like"/>
    <property type="match status" value="1"/>
</dbReference>
<comment type="catalytic activity">
    <reaction evidence="11">
        <text>ATP + H2O + xenobioticSide 1 = ADP + phosphate + xenobioticSide 2.</text>
        <dbReference type="EC" id="7.6.2.2"/>
    </reaction>
</comment>
<name>A0A5C1QA32_9SPIO</name>
<dbReference type="FunFam" id="3.40.50.300:FF:000221">
    <property type="entry name" value="Multidrug ABC transporter ATP-binding protein"/>
    <property type="match status" value="1"/>
</dbReference>
<feature type="transmembrane region" description="Helical" evidence="13">
    <location>
        <begin position="134"/>
        <end position="153"/>
    </location>
</feature>
<dbReference type="KEGG" id="sper:EW093_09465"/>
<dbReference type="PROSITE" id="PS00211">
    <property type="entry name" value="ABC_TRANSPORTER_1"/>
    <property type="match status" value="1"/>
</dbReference>
<keyword evidence="9 13" id="KW-1133">Transmembrane helix</keyword>
<dbReference type="Pfam" id="PF00664">
    <property type="entry name" value="ABC_membrane"/>
    <property type="match status" value="1"/>
</dbReference>
<dbReference type="GO" id="GO:0005886">
    <property type="term" value="C:plasma membrane"/>
    <property type="evidence" value="ECO:0007669"/>
    <property type="project" value="UniProtKB-SubCell"/>
</dbReference>
<dbReference type="EMBL" id="CP035807">
    <property type="protein sequence ID" value="QEN04925.1"/>
    <property type="molecule type" value="Genomic_DNA"/>
</dbReference>
<dbReference type="Proteomes" id="UP000323824">
    <property type="component" value="Chromosome"/>
</dbReference>
<gene>
    <name evidence="16" type="ORF">EW093_09465</name>
</gene>
<evidence type="ECO:0000256" key="1">
    <source>
        <dbReference type="ARBA" id="ARBA00004651"/>
    </source>
</evidence>
<feature type="transmembrane region" description="Helical" evidence="13">
    <location>
        <begin position="277"/>
        <end position="301"/>
    </location>
</feature>
<dbReference type="InterPro" id="IPR036640">
    <property type="entry name" value="ABC1_TM_sf"/>
</dbReference>
<feature type="domain" description="ABC transporter" evidence="14">
    <location>
        <begin position="335"/>
        <end position="570"/>
    </location>
</feature>
<dbReference type="PROSITE" id="PS50893">
    <property type="entry name" value="ABC_TRANSPORTER_2"/>
    <property type="match status" value="1"/>
</dbReference>
<dbReference type="SUPFAM" id="SSF90123">
    <property type="entry name" value="ABC transporter transmembrane region"/>
    <property type="match status" value="1"/>
</dbReference>
<dbReference type="Gene3D" id="1.20.1560.10">
    <property type="entry name" value="ABC transporter type 1, transmembrane domain"/>
    <property type="match status" value="1"/>
</dbReference>
<dbReference type="AlphaFoldDB" id="A0A5C1QA32"/>
<evidence type="ECO:0000256" key="9">
    <source>
        <dbReference type="ARBA" id="ARBA00022989"/>
    </source>
</evidence>
<evidence type="ECO:0000256" key="7">
    <source>
        <dbReference type="ARBA" id="ARBA00022741"/>
    </source>
</evidence>
<evidence type="ECO:0000313" key="16">
    <source>
        <dbReference type="EMBL" id="QEN04925.1"/>
    </source>
</evidence>
<feature type="transmembrane region" description="Helical" evidence="13">
    <location>
        <begin position="56"/>
        <end position="77"/>
    </location>
</feature>
<keyword evidence="4" id="KW-0813">Transport</keyword>
<dbReference type="Pfam" id="PF00005">
    <property type="entry name" value="ABC_tran"/>
    <property type="match status" value="1"/>
</dbReference>
<keyword evidence="5" id="KW-1003">Cell membrane</keyword>
<evidence type="ECO:0000259" key="15">
    <source>
        <dbReference type="PROSITE" id="PS50929"/>
    </source>
</evidence>
<organism evidence="16 17">
    <name type="scientific">Thiospirochaeta perfilievii</name>
    <dbReference type="NCBI Taxonomy" id="252967"/>
    <lineage>
        <taxon>Bacteria</taxon>
        <taxon>Pseudomonadati</taxon>
        <taxon>Spirochaetota</taxon>
        <taxon>Spirochaetia</taxon>
        <taxon>Spirochaetales</taxon>
        <taxon>Spirochaetaceae</taxon>
        <taxon>Thiospirochaeta</taxon>
    </lineage>
</organism>
<evidence type="ECO:0000256" key="3">
    <source>
        <dbReference type="ARBA" id="ARBA00012191"/>
    </source>
</evidence>
<evidence type="ECO:0000256" key="11">
    <source>
        <dbReference type="ARBA" id="ARBA00034018"/>
    </source>
</evidence>
<dbReference type="PANTHER" id="PTHR43394:SF1">
    <property type="entry name" value="ATP-BINDING CASSETTE SUB-FAMILY B MEMBER 10, MITOCHONDRIAL"/>
    <property type="match status" value="1"/>
</dbReference>
<accession>A0A5C1QA32</accession>
<comment type="similarity">
    <text evidence="2">Belongs to the ABC transporter superfamily. Drug exporter-2 (TC 3.A.1.117) family.</text>
</comment>
<keyword evidence="6 13" id="KW-0812">Transmembrane</keyword>
<evidence type="ECO:0000313" key="17">
    <source>
        <dbReference type="Proteomes" id="UP000323824"/>
    </source>
</evidence>
<dbReference type="GO" id="GO:0016887">
    <property type="term" value="F:ATP hydrolysis activity"/>
    <property type="evidence" value="ECO:0007669"/>
    <property type="project" value="InterPro"/>
</dbReference>
<dbReference type="GO" id="GO:0015421">
    <property type="term" value="F:ABC-type oligopeptide transporter activity"/>
    <property type="evidence" value="ECO:0007669"/>
    <property type="project" value="TreeGrafter"/>
</dbReference>
<dbReference type="InterPro" id="IPR003593">
    <property type="entry name" value="AAA+_ATPase"/>
</dbReference>
<dbReference type="Gene3D" id="3.40.50.300">
    <property type="entry name" value="P-loop containing nucleotide triphosphate hydrolases"/>
    <property type="match status" value="1"/>
</dbReference>
<reference evidence="16 17" key="1">
    <citation type="submission" date="2019-02" db="EMBL/GenBank/DDBJ databases">
        <authorList>
            <person name="Fomenkov A."/>
            <person name="Dubinina G."/>
            <person name="Grabovich M."/>
            <person name="Vincze T."/>
            <person name="Roberts R.J."/>
        </authorList>
    </citation>
    <scope>NUCLEOTIDE SEQUENCE [LARGE SCALE GENOMIC DNA]</scope>
    <source>
        <strain evidence="16 17">P</strain>
    </source>
</reference>
<dbReference type="SUPFAM" id="SSF52540">
    <property type="entry name" value="P-loop containing nucleoside triphosphate hydrolases"/>
    <property type="match status" value="1"/>
</dbReference>
<evidence type="ECO:0000259" key="14">
    <source>
        <dbReference type="PROSITE" id="PS50893"/>
    </source>
</evidence>
<feature type="domain" description="ABC transmembrane type-1" evidence="15">
    <location>
        <begin position="19"/>
        <end position="303"/>
    </location>
</feature>
<dbReference type="InterPro" id="IPR003439">
    <property type="entry name" value="ABC_transporter-like_ATP-bd"/>
</dbReference>
<keyword evidence="7" id="KW-0547">Nucleotide-binding</keyword>
<dbReference type="EC" id="7.6.2.2" evidence="3"/>
<evidence type="ECO:0000256" key="2">
    <source>
        <dbReference type="ARBA" id="ARBA00006526"/>
    </source>
</evidence>
<evidence type="ECO:0000256" key="8">
    <source>
        <dbReference type="ARBA" id="ARBA00022840"/>
    </source>
</evidence>
<reference evidence="16 17" key="2">
    <citation type="submission" date="2019-09" db="EMBL/GenBank/DDBJ databases">
        <title>Complete Genome Sequence and Methylome Analysis of free living Spirochaetas.</title>
        <authorList>
            <person name="Leshcheva N."/>
            <person name="Mikheeva N."/>
        </authorList>
    </citation>
    <scope>NUCLEOTIDE SEQUENCE [LARGE SCALE GENOMIC DNA]</scope>
    <source>
        <strain evidence="16 17">P</strain>
    </source>
</reference>
<dbReference type="GO" id="GO:0008559">
    <property type="term" value="F:ABC-type xenobiotic transporter activity"/>
    <property type="evidence" value="ECO:0007669"/>
    <property type="project" value="UniProtKB-EC"/>
</dbReference>
<comment type="subcellular location">
    <subcellularLocation>
        <location evidence="1">Cell membrane</location>
        <topology evidence="1">Multi-pass membrane protein</topology>
    </subcellularLocation>
</comment>
<dbReference type="FunFam" id="1.20.1560.10:FF:000011">
    <property type="entry name" value="Multidrug ABC transporter ATP-binding protein"/>
    <property type="match status" value="1"/>
</dbReference>
<keyword evidence="8 16" id="KW-0067">ATP-binding</keyword>
<dbReference type="OrthoDB" id="341671at2"/>
<dbReference type="InterPro" id="IPR027417">
    <property type="entry name" value="P-loop_NTPase"/>
</dbReference>
<dbReference type="InterPro" id="IPR017871">
    <property type="entry name" value="ABC_transporter-like_CS"/>
</dbReference>
<evidence type="ECO:0000256" key="5">
    <source>
        <dbReference type="ARBA" id="ARBA00022475"/>
    </source>
</evidence>
<evidence type="ECO:0000256" key="13">
    <source>
        <dbReference type="SAM" id="Phobius"/>
    </source>
</evidence>
<keyword evidence="10 13" id="KW-0472">Membrane</keyword>
<dbReference type="InterPro" id="IPR011527">
    <property type="entry name" value="ABC1_TM_dom"/>
</dbReference>
<evidence type="ECO:0000256" key="12">
    <source>
        <dbReference type="ARBA" id="ARBA00074518"/>
    </source>
</evidence>
<evidence type="ECO:0000256" key="6">
    <source>
        <dbReference type="ARBA" id="ARBA00022692"/>
    </source>
</evidence>
<keyword evidence="17" id="KW-1185">Reference proteome</keyword>
<evidence type="ECO:0000256" key="10">
    <source>
        <dbReference type="ARBA" id="ARBA00023136"/>
    </source>
</evidence>
<feature type="transmembrane region" description="Helical" evidence="13">
    <location>
        <begin position="16"/>
        <end position="36"/>
    </location>
</feature>
<dbReference type="PANTHER" id="PTHR43394">
    <property type="entry name" value="ATP-DEPENDENT PERMEASE MDL1, MITOCHONDRIAL"/>
    <property type="match status" value="1"/>
</dbReference>
<dbReference type="PROSITE" id="PS50929">
    <property type="entry name" value="ABC_TM1F"/>
    <property type="match status" value="1"/>
</dbReference>
<dbReference type="RefSeq" id="WP_149568166.1">
    <property type="nucleotide sequence ID" value="NZ_CP035807.1"/>
</dbReference>